<proteinExistence type="predicted"/>
<comment type="caution">
    <text evidence="1">The sequence shown here is derived from an EMBL/GenBank/DDBJ whole genome shotgun (WGS) entry which is preliminary data.</text>
</comment>
<evidence type="ECO:0000313" key="1">
    <source>
        <dbReference type="EMBL" id="GFS05452.1"/>
    </source>
</evidence>
<reference evidence="1 2" key="1">
    <citation type="journal article" date="2021" name="Elife">
        <title>Chloroplast acquisition without the gene transfer in kleptoplastic sea slugs, Plakobranchus ocellatus.</title>
        <authorList>
            <person name="Maeda T."/>
            <person name="Takahashi S."/>
            <person name="Yoshida T."/>
            <person name="Shimamura S."/>
            <person name="Takaki Y."/>
            <person name="Nagai Y."/>
            <person name="Toyoda A."/>
            <person name="Suzuki Y."/>
            <person name="Arimoto A."/>
            <person name="Ishii H."/>
            <person name="Satoh N."/>
            <person name="Nishiyama T."/>
            <person name="Hasebe M."/>
            <person name="Maruyama T."/>
            <person name="Minagawa J."/>
            <person name="Obokata J."/>
            <person name="Shigenobu S."/>
        </authorList>
    </citation>
    <scope>NUCLEOTIDE SEQUENCE [LARGE SCALE GENOMIC DNA]</scope>
</reference>
<protein>
    <recommendedName>
        <fullName evidence="3">Endonuclease/exonuclease/phosphatase domain-containing protein</fullName>
    </recommendedName>
</protein>
<dbReference type="EMBL" id="BMAT01002360">
    <property type="protein sequence ID" value="GFS05452.1"/>
    <property type="molecule type" value="Genomic_DNA"/>
</dbReference>
<dbReference type="AlphaFoldDB" id="A0AAV4I7J0"/>
<dbReference type="Gene3D" id="3.60.10.10">
    <property type="entry name" value="Endonuclease/exonuclease/phosphatase"/>
    <property type="match status" value="1"/>
</dbReference>
<evidence type="ECO:0008006" key="3">
    <source>
        <dbReference type="Google" id="ProtNLM"/>
    </source>
</evidence>
<name>A0AAV4I7J0_9GAST</name>
<dbReference type="Proteomes" id="UP000762676">
    <property type="component" value="Unassembled WGS sequence"/>
</dbReference>
<gene>
    <name evidence="1" type="ORF">ElyMa_001200900</name>
</gene>
<organism evidence="1 2">
    <name type="scientific">Elysia marginata</name>
    <dbReference type="NCBI Taxonomy" id="1093978"/>
    <lineage>
        <taxon>Eukaryota</taxon>
        <taxon>Metazoa</taxon>
        <taxon>Spiralia</taxon>
        <taxon>Lophotrochozoa</taxon>
        <taxon>Mollusca</taxon>
        <taxon>Gastropoda</taxon>
        <taxon>Heterobranchia</taxon>
        <taxon>Euthyneura</taxon>
        <taxon>Panpulmonata</taxon>
        <taxon>Sacoglossa</taxon>
        <taxon>Placobranchoidea</taxon>
        <taxon>Plakobranchidae</taxon>
        <taxon>Elysia</taxon>
    </lineage>
</organism>
<dbReference type="SUPFAM" id="SSF56219">
    <property type="entry name" value="DNase I-like"/>
    <property type="match status" value="1"/>
</dbReference>
<keyword evidence="2" id="KW-1185">Reference proteome</keyword>
<dbReference type="InterPro" id="IPR036691">
    <property type="entry name" value="Endo/exonu/phosph_ase_sf"/>
</dbReference>
<evidence type="ECO:0000313" key="2">
    <source>
        <dbReference type="Proteomes" id="UP000762676"/>
    </source>
</evidence>
<accession>A0AAV4I7J0</accession>
<sequence>MQIKPIDSSILTTNDKYTNVSASNAITITSLTSSLFTRCVPDRSQLQNRFNGPGLLLVSKHEILRAEYHDFFPDKMMIIQRGYIEAEIKDFGTVVCSHFSYLLDLSLEYDDTIGFKDYKEQQLAEIAIIDNKFGSRDHVIMADFNTGPRVETADSPDKVLVGEVPENYQVWLDHGYNTTYMTDDGRCTRCIENKLLDGQNNAVDFIMFKGNYIAGKEERVLDCYPPMSDHYGVRRTVCKRGE</sequence>